<dbReference type="PROSITE" id="PS50928">
    <property type="entry name" value="ABC_TM1"/>
    <property type="match status" value="1"/>
</dbReference>
<feature type="transmembrane region" description="Helical" evidence="7">
    <location>
        <begin position="104"/>
        <end position="124"/>
    </location>
</feature>
<feature type="transmembrane region" description="Helical" evidence="7">
    <location>
        <begin position="266"/>
        <end position="286"/>
    </location>
</feature>
<feature type="domain" description="ABC transmembrane type-1" evidence="8">
    <location>
        <begin position="96"/>
        <end position="313"/>
    </location>
</feature>
<reference evidence="9 10" key="1">
    <citation type="submission" date="2017-06" db="EMBL/GenBank/DDBJ databases">
        <title>Complete genome sequence of Paenibacillus donghaensis KCTC 13049T isolated from East Sea sediment, South Korea.</title>
        <authorList>
            <person name="Jung B.K."/>
            <person name="Hong S.-J."/>
            <person name="Shin J.-H."/>
        </authorList>
    </citation>
    <scope>NUCLEOTIDE SEQUENCE [LARGE SCALE GENOMIC DNA]</scope>
    <source>
        <strain evidence="9 10">KCTC 13049</strain>
    </source>
</reference>
<feature type="transmembrane region" description="Helical" evidence="7">
    <location>
        <begin position="34"/>
        <end position="53"/>
    </location>
</feature>
<evidence type="ECO:0000259" key="8">
    <source>
        <dbReference type="PROSITE" id="PS50928"/>
    </source>
</evidence>
<dbReference type="PANTHER" id="PTHR30193:SF44">
    <property type="entry name" value="LACTOSE TRANSPORT SYSTEM PERMEASE PROTEIN LACF"/>
    <property type="match status" value="1"/>
</dbReference>
<comment type="similarity">
    <text evidence="7">Belongs to the binding-protein-dependent transport system permease family.</text>
</comment>
<protein>
    <recommendedName>
        <fullName evidence="8">ABC transmembrane type-1 domain-containing protein</fullName>
    </recommendedName>
</protein>
<dbReference type="InterPro" id="IPR035906">
    <property type="entry name" value="MetI-like_sf"/>
</dbReference>
<evidence type="ECO:0000256" key="3">
    <source>
        <dbReference type="ARBA" id="ARBA00022475"/>
    </source>
</evidence>
<evidence type="ECO:0000256" key="2">
    <source>
        <dbReference type="ARBA" id="ARBA00022448"/>
    </source>
</evidence>
<dbReference type="Gene3D" id="1.10.3720.10">
    <property type="entry name" value="MetI-like"/>
    <property type="match status" value="1"/>
</dbReference>
<sequence length="327" mass="36871">MVEETNVEKSVSRGLMSMKPTIWKKMKGDITKYGPLYILALPGVLFLLLFSYFPMSGLILVFKNYNFKDGIFGSPWAGFDNFKFFYSSLDLAIRATRNTVMLNILFFVFTTVAAIAVAIMLNEIRSKLTIKVTQSALFIPFFISWVVIGSVLFAMLDYKNGLFNQIFEQIGLNPIDWYSNPYLWIPILVIASIWKGMGYNSIIYYAILTGFDNSIYEAAKIDGASRMQQIFKITIPLLKPTIIMLFLLAVGNMLKGDLSMIMGLTYLNPLLLPVTDIIDVFVYRTAVKTGEFAFSSAISLYQSVVGLLLILGANKIAGWYDKDSKLF</sequence>
<dbReference type="GO" id="GO:0055085">
    <property type="term" value="P:transmembrane transport"/>
    <property type="evidence" value="ECO:0007669"/>
    <property type="project" value="InterPro"/>
</dbReference>
<dbReference type="KEGG" id="pdh:B9T62_23240"/>
<keyword evidence="4 7" id="KW-0812">Transmembrane</keyword>
<gene>
    <name evidence="9" type="ORF">B9T62_23240</name>
</gene>
<keyword evidence="2 7" id="KW-0813">Transport</keyword>
<feature type="transmembrane region" description="Helical" evidence="7">
    <location>
        <begin position="136"/>
        <end position="156"/>
    </location>
</feature>
<evidence type="ECO:0000256" key="5">
    <source>
        <dbReference type="ARBA" id="ARBA00022989"/>
    </source>
</evidence>
<evidence type="ECO:0000256" key="4">
    <source>
        <dbReference type="ARBA" id="ARBA00022692"/>
    </source>
</evidence>
<dbReference type="OrthoDB" id="2546166at2"/>
<feature type="transmembrane region" description="Helical" evidence="7">
    <location>
        <begin position="229"/>
        <end position="254"/>
    </location>
</feature>
<comment type="subcellular location">
    <subcellularLocation>
        <location evidence="1 7">Cell membrane</location>
        <topology evidence="1 7">Multi-pass membrane protein</topology>
    </subcellularLocation>
</comment>
<dbReference type="AlphaFoldDB" id="A0A2Z2KJL4"/>
<dbReference type="EMBL" id="CP021780">
    <property type="protein sequence ID" value="ASA23463.1"/>
    <property type="molecule type" value="Genomic_DNA"/>
</dbReference>
<keyword evidence="10" id="KW-1185">Reference proteome</keyword>
<evidence type="ECO:0000256" key="1">
    <source>
        <dbReference type="ARBA" id="ARBA00004651"/>
    </source>
</evidence>
<proteinExistence type="inferred from homology"/>
<keyword evidence="5 7" id="KW-1133">Transmembrane helix</keyword>
<evidence type="ECO:0000256" key="6">
    <source>
        <dbReference type="ARBA" id="ARBA00023136"/>
    </source>
</evidence>
<keyword evidence="3" id="KW-1003">Cell membrane</keyword>
<keyword evidence="6 7" id="KW-0472">Membrane</keyword>
<dbReference type="GO" id="GO:0005886">
    <property type="term" value="C:plasma membrane"/>
    <property type="evidence" value="ECO:0007669"/>
    <property type="project" value="UniProtKB-SubCell"/>
</dbReference>
<evidence type="ECO:0000256" key="7">
    <source>
        <dbReference type="RuleBase" id="RU363032"/>
    </source>
</evidence>
<feature type="transmembrane region" description="Helical" evidence="7">
    <location>
        <begin position="298"/>
        <end position="320"/>
    </location>
</feature>
<dbReference type="InterPro" id="IPR051393">
    <property type="entry name" value="ABC_transporter_permease"/>
</dbReference>
<dbReference type="Proteomes" id="UP000249890">
    <property type="component" value="Chromosome"/>
</dbReference>
<evidence type="ECO:0000313" key="10">
    <source>
        <dbReference type="Proteomes" id="UP000249890"/>
    </source>
</evidence>
<dbReference type="PANTHER" id="PTHR30193">
    <property type="entry name" value="ABC TRANSPORTER PERMEASE PROTEIN"/>
    <property type="match status" value="1"/>
</dbReference>
<organism evidence="9 10">
    <name type="scientific">Paenibacillus donghaensis</name>
    <dbReference type="NCBI Taxonomy" id="414771"/>
    <lineage>
        <taxon>Bacteria</taxon>
        <taxon>Bacillati</taxon>
        <taxon>Bacillota</taxon>
        <taxon>Bacilli</taxon>
        <taxon>Bacillales</taxon>
        <taxon>Paenibacillaceae</taxon>
        <taxon>Paenibacillus</taxon>
    </lineage>
</organism>
<accession>A0A2Z2KJL4</accession>
<dbReference type="Pfam" id="PF00528">
    <property type="entry name" value="BPD_transp_1"/>
    <property type="match status" value="1"/>
</dbReference>
<dbReference type="InterPro" id="IPR000515">
    <property type="entry name" value="MetI-like"/>
</dbReference>
<dbReference type="CDD" id="cd06261">
    <property type="entry name" value="TM_PBP2"/>
    <property type="match status" value="1"/>
</dbReference>
<dbReference type="RefSeq" id="WP_087917452.1">
    <property type="nucleotide sequence ID" value="NZ_CP021780.1"/>
</dbReference>
<name>A0A2Z2KJL4_9BACL</name>
<feature type="transmembrane region" description="Helical" evidence="7">
    <location>
        <begin position="182"/>
        <end position="208"/>
    </location>
</feature>
<dbReference type="SUPFAM" id="SSF161098">
    <property type="entry name" value="MetI-like"/>
    <property type="match status" value="1"/>
</dbReference>
<evidence type="ECO:0000313" key="9">
    <source>
        <dbReference type="EMBL" id="ASA23463.1"/>
    </source>
</evidence>